<evidence type="ECO:0000259" key="1">
    <source>
        <dbReference type="PROSITE" id="PS50943"/>
    </source>
</evidence>
<dbReference type="SMART" id="SM00530">
    <property type="entry name" value="HTH_XRE"/>
    <property type="match status" value="1"/>
</dbReference>
<feature type="domain" description="HTH cro/C1-type" evidence="1">
    <location>
        <begin position="10"/>
        <end position="65"/>
    </location>
</feature>
<sequence>MRRRRLGGELKRCREAAGLTQEAVSRHFEWHAAKVTRIETARVAVTPRDVRDLLTFYGVRDPAYRASLTELAGRGRDRAWWSEYRDVMRSNFIGLEAEATGMLCWEPVVVPGLLQTESYMRAVIRATLPSEPREALERRIALRLRRQARLTGHQPLGLRTIIDESVLHRVVEDDDTTAGQLVRLRDAAALPNVTVRILPSAAGLHQLMPGAATILEYAGPQARDILYLESFTDTCVDRPAVVARFRAAFDELSGRALDERRSVDLIDNLIKG</sequence>
<evidence type="ECO:0000313" key="3">
    <source>
        <dbReference type="Proteomes" id="UP000647172"/>
    </source>
</evidence>
<dbReference type="Pfam" id="PF13560">
    <property type="entry name" value="HTH_31"/>
    <property type="match status" value="1"/>
</dbReference>
<dbReference type="Proteomes" id="UP000647172">
    <property type="component" value="Unassembled WGS sequence"/>
</dbReference>
<dbReference type="PROSITE" id="PS50943">
    <property type="entry name" value="HTH_CROC1"/>
    <property type="match status" value="1"/>
</dbReference>
<dbReference type="InterPro" id="IPR001387">
    <property type="entry name" value="Cro/C1-type_HTH"/>
</dbReference>
<dbReference type="Gene3D" id="1.10.260.40">
    <property type="entry name" value="lambda repressor-like DNA-binding domains"/>
    <property type="match status" value="1"/>
</dbReference>
<dbReference type="EMBL" id="BOMQ01000059">
    <property type="protein sequence ID" value="GIE51355.1"/>
    <property type="molecule type" value="Genomic_DNA"/>
</dbReference>
<comment type="caution">
    <text evidence="2">The sequence shown here is derived from an EMBL/GenBank/DDBJ whole genome shotgun (WGS) entry which is preliminary data.</text>
</comment>
<reference evidence="2" key="1">
    <citation type="submission" date="2021-01" db="EMBL/GenBank/DDBJ databases">
        <title>Whole genome shotgun sequence of Actinoplanes nipponensis NBRC 14063.</title>
        <authorList>
            <person name="Komaki H."/>
            <person name="Tamura T."/>
        </authorList>
    </citation>
    <scope>NUCLEOTIDE SEQUENCE</scope>
    <source>
        <strain evidence="2">NBRC 14063</strain>
    </source>
</reference>
<dbReference type="Pfam" id="PF19054">
    <property type="entry name" value="DUF5753"/>
    <property type="match status" value="1"/>
</dbReference>
<dbReference type="AlphaFoldDB" id="A0A919JL50"/>
<keyword evidence="3" id="KW-1185">Reference proteome</keyword>
<proteinExistence type="predicted"/>
<dbReference type="InterPro" id="IPR043917">
    <property type="entry name" value="DUF5753"/>
</dbReference>
<organism evidence="2 3">
    <name type="scientific">Actinoplanes nipponensis</name>
    <dbReference type="NCBI Taxonomy" id="135950"/>
    <lineage>
        <taxon>Bacteria</taxon>
        <taxon>Bacillati</taxon>
        <taxon>Actinomycetota</taxon>
        <taxon>Actinomycetes</taxon>
        <taxon>Micromonosporales</taxon>
        <taxon>Micromonosporaceae</taxon>
        <taxon>Actinoplanes</taxon>
    </lineage>
</organism>
<dbReference type="CDD" id="cd00093">
    <property type="entry name" value="HTH_XRE"/>
    <property type="match status" value="1"/>
</dbReference>
<dbReference type="InterPro" id="IPR010982">
    <property type="entry name" value="Lambda_DNA-bd_dom_sf"/>
</dbReference>
<protein>
    <submittedName>
        <fullName evidence="2">Transcriptional regulator</fullName>
    </submittedName>
</protein>
<dbReference type="SUPFAM" id="SSF47413">
    <property type="entry name" value="lambda repressor-like DNA-binding domains"/>
    <property type="match status" value="1"/>
</dbReference>
<name>A0A919JL50_9ACTN</name>
<accession>A0A919JL50</accession>
<evidence type="ECO:0000313" key="2">
    <source>
        <dbReference type="EMBL" id="GIE51355.1"/>
    </source>
</evidence>
<gene>
    <name evidence="2" type="ORF">Ani05nite_48890</name>
</gene>
<dbReference type="GO" id="GO:0003677">
    <property type="term" value="F:DNA binding"/>
    <property type="evidence" value="ECO:0007669"/>
    <property type="project" value="InterPro"/>
</dbReference>